<dbReference type="EMBL" id="JADYXP020000017">
    <property type="protein sequence ID" value="KAL0107022.1"/>
    <property type="molecule type" value="Genomic_DNA"/>
</dbReference>
<sequence length="114" mass="13202">MAANETSPYAHAHSHACVHFPGPSLLRLGYERPERRYFRAKGEGREKVKELKRKRGRTDIIAKPIPAAARERKGNESVIDLVDYIFITEEMSLIKCRNEFNLKNVKWGFLTNLF</sequence>
<name>A0AAW2EZH1_9HYME</name>
<accession>A0AAW2EZH1</accession>
<evidence type="ECO:0000313" key="1">
    <source>
        <dbReference type="EMBL" id="KAL0107022.1"/>
    </source>
</evidence>
<gene>
    <name evidence="1" type="ORF">PUN28_015523</name>
</gene>
<protein>
    <submittedName>
        <fullName evidence="1">Uncharacterized protein</fullName>
    </submittedName>
</protein>
<comment type="caution">
    <text evidence="1">The sequence shown here is derived from an EMBL/GenBank/DDBJ whole genome shotgun (WGS) entry which is preliminary data.</text>
</comment>
<evidence type="ECO:0000313" key="2">
    <source>
        <dbReference type="Proteomes" id="UP001430953"/>
    </source>
</evidence>
<organism evidence="1 2">
    <name type="scientific">Cardiocondyla obscurior</name>
    <dbReference type="NCBI Taxonomy" id="286306"/>
    <lineage>
        <taxon>Eukaryota</taxon>
        <taxon>Metazoa</taxon>
        <taxon>Ecdysozoa</taxon>
        <taxon>Arthropoda</taxon>
        <taxon>Hexapoda</taxon>
        <taxon>Insecta</taxon>
        <taxon>Pterygota</taxon>
        <taxon>Neoptera</taxon>
        <taxon>Endopterygota</taxon>
        <taxon>Hymenoptera</taxon>
        <taxon>Apocrita</taxon>
        <taxon>Aculeata</taxon>
        <taxon>Formicoidea</taxon>
        <taxon>Formicidae</taxon>
        <taxon>Myrmicinae</taxon>
        <taxon>Cardiocondyla</taxon>
    </lineage>
</organism>
<dbReference type="AlphaFoldDB" id="A0AAW2EZH1"/>
<dbReference type="Proteomes" id="UP001430953">
    <property type="component" value="Unassembled WGS sequence"/>
</dbReference>
<keyword evidence="2" id="KW-1185">Reference proteome</keyword>
<proteinExistence type="predicted"/>
<reference evidence="1 2" key="1">
    <citation type="submission" date="2023-03" db="EMBL/GenBank/DDBJ databases">
        <title>High recombination rates correlate with genetic variation in Cardiocondyla obscurior ants.</title>
        <authorList>
            <person name="Errbii M."/>
        </authorList>
    </citation>
    <scope>NUCLEOTIDE SEQUENCE [LARGE SCALE GENOMIC DNA]</scope>
    <source>
        <strain evidence="1">Alpha-2009</strain>
        <tissue evidence="1">Whole body</tissue>
    </source>
</reference>